<keyword evidence="2" id="KW-1185">Reference proteome</keyword>
<gene>
    <name evidence="1" type="ORF">HO173_011108</name>
</gene>
<sequence>MDLYDQDNLDDYHIILTDYLGNTAWYLGPNGKLTMSTFSDGGLSISTWTGSPGSHFGSKSFILTYIIA</sequence>
<accession>A0A8H6FL56</accession>
<dbReference type="AlphaFoldDB" id="A0A8H6FL56"/>
<comment type="caution">
    <text evidence="1">The sequence shown here is derived from an EMBL/GenBank/DDBJ whole genome shotgun (WGS) entry which is preliminary data.</text>
</comment>
<name>A0A8H6FL56_9LECA</name>
<evidence type="ECO:0000313" key="1">
    <source>
        <dbReference type="EMBL" id="KAF6230571.1"/>
    </source>
</evidence>
<dbReference type="GeneID" id="59292752"/>
<dbReference type="RefSeq" id="XP_037160039.1">
    <property type="nucleotide sequence ID" value="XM_037312990.1"/>
</dbReference>
<reference evidence="1 2" key="1">
    <citation type="journal article" date="2020" name="Genomics">
        <title>Complete, high-quality genomes from long-read metagenomic sequencing of two wolf lichen thalli reveals enigmatic genome architecture.</title>
        <authorList>
            <person name="McKenzie S.K."/>
            <person name="Walston R.F."/>
            <person name="Allen J.L."/>
        </authorList>
    </citation>
    <scope>NUCLEOTIDE SEQUENCE [LARGE SCALE GENOMIC DNA]</scope>
    <source>
        <strain evidence="1">WasteWater2</strain>
    </source>
</reference>
<dbReference type="EMBL" id="JACCJC010000066">
    <property type="protein sequence ID" value="KAF6230571.1"/>
    <property type="molecule type" value="Genomic_DNA"/>
</dbReference>
<organism evidence="1 2">
    <name type="scientific">Letharia columbiana</name>
    <dbReference type="NCBI Taxonomy" id="112416"/>
    <lineage>
        <taxon>Eukaryota</taxon>
        <taxon>Fungi</taxon>
        <taxon>Dikarya</taxon>
        <taxon>Ascomycota</taxon>
        <taxon>Pezizomycotina</taxon>
        <taxon>Lecanoromycetes</taxon>
        <taxon>OSLEUM clade</taxon>
        <taxon>Lecanoromycetidae</taxon>
        <taxon>Lecanorales</taxon>
        <taxon>Lecanorineae</taxon>
        <taxon>Parmeliaceae</taxon>
        <taxon>Letharia</taxon>
    </lineage>
</organism>
<proteinExistence type="predicted"/>
<dbReference type="Proteomes" id="UP000578531">
    <property type="component" value="Unassembled WGS sequence"/>
</dbReference>
<protein>
    <submittedName>
        <fullName evidence="1">Uncharacterized protein</fullName>
    </submittedName>
</protein>
<evidence type="ECO:0000313" key="2">
    <source>
        <dbReference type="Proteomes" id="UP000578531"/>
    </source>
</evidence>